<dbReference type="GO" id="GO:0050661">
    <property type="term" value="F:NADP binding"/>
    <property type="evidence" value="ECO:0007669"/>
    <property type="project" value="InterPro"/>
</dbReference>
<sequence>MNPSQLFTAFDCRGVRFRNRLVVSPMCQYQATEGLVNDWHYAHHARFALGGIGGALLEATAVTREGRISPGCLGIWSDDQILGLRRLGDLYHQQGIPLGVQLGHAGRKASSAVPWLGSGPLGMDSAISAWSTLAPSALAHNAGWPTPKAAGLEDIEQVVAAFAAAATRAVEAGLDFIEIHGAHGYLIHEFFSPLANKRVDAYGVDFAGRARLALEIVQAVRKAIPADMPVWYRASCVDDDDRGITLDDTVQLARLLADEGVDLMDCSSGGILGPVARSATVATPGHQVPFAARIRAEAKVATMAVGLITNAQQAEEVIASGAADLVALGRALLDDPSFAYHAALELGVADAHDLLPQAHGFFLARRQARAEEKTA</sequence>
<evidence type="ECO:0000256" key="2">
    <source>
        <dbReference type="ARBA" id="ARBA00022630"/>
    </source>
</evidence>
<dbReference type="AlphaFoldDB" id="A0A2Z5AB66"/>
<keyword evidence="5" id="KW-0560">Oxidoreductase</keyword>
<reference evidence="7 8" key="1">
    <citation type="submission" date="2017-06" db="EMBL/GenBank/DDBJ databases">
        <title>Evolution towards high GC content and high-temperature stress adaptation in endophytic Pseudomonas oryzihabitans impacted its plant-growth promoting traits.</title>
        <authorList>
            <person name="Nascimento F.X."/>
        </authorList>
    </citation>
    <scope>NUCLEOTIDE SEQUENCE [LARGE SCALE GENOMIC DNA]</scope>
    <source>
        <strain evidence="7 8">MS8</strain>
    </source>
</reference>
<evidence type="ECO:0000256" key="4">
    <source>
        <dbReference type="ARBA" id="ARBA00022857"/>
    </source>
</evidence>
<evidence type="ECO:0000256" key="1">
    <source>
        <dbReference type="ARBA" id="ARBA00001917"/>
    </source>
</evidence>
<organism evidence="7 8">
    <name type="scientific">Pseudomonas oryzihabitans</name>
    <dbReference type="NCBI Taxonomy" id="47885"/>
    <lineage>
        <taxon>Bacteria</taxon>
        <taxon>Pseudomonadati</taxon>
        <taxon>Pseudomonadota</taxon>
        <taxon>Gammaproteobacteria</taxon>
        <taxon>Pseudomonadales</taxon>
        <taxon>Pseudomonadaceae</taxon>
        <taxon>Pseudomonas</taxon>
    </lineage>
</organism>
<dbReference type="GO" id="GO:0003959">
    <property type="term" value="F:NADPH dehydrogenase activity"/>
    <property type="evidence" value="ECO:0007669"/>
    <property type="project" value="InterPro"/>
</dbReference>
<evidence type="ECO:0000259" key="6">
    <source>
        <dbReference type="Pfam" id="PF00724"/>
    </source>
</evidence>
<comment type="cofactor">
    <cofactor evidence="1">
        <name>FMN</name>
        <dbReference type="ChEBI" id="CHEBI:58210"/>
    </cofactor>
</comment>
<feature type="domain" description="NADH:flavin oxidoreductase/NADH oxidase N-terminal" evidence="6">
    <location>
        <begin position="5"/>
        <end position="342"/>
    </location>
</feature>
<dbReference type="Pfam" id="PF00724">
    <property type="entry name" value="Oxidored_FMN"/>
    <property type="match status" value="1"/>
</dbReference>
<dbReference type="CDD" id="cd02932">
    <property type="entry name" value="OYE_YqiM_FMN"/>
    <property type="match status" value="1"/>
</dbReference>
<accession>A0A2Z5AB66</accession>
<name>A0A2Z5AB66_9PSED</name>
<evidence type="ECO:0000313" key="8">
    <source>
        <dbReference type="Proteomes" id="UP000250579"/>
    </source>
</evidence>
<dbReference type="Proteomes" id="UP000250579">
    <property type="component" value="Chromosome"/>
</dbReference>
<dbReference type="GO" id="GO:0010181">
    <property type="term" value="F:FMN binding"/>
    <property type="evidence" value="ECO:0007669"/>
    <property type="project" value="InterPro"/>
</dbReference>
<evidence type="ECO:0000313" key="7">
    <source>
        <dbReference type="EMBL" id="AXA68075.1"/>
    </source>
</evidence>
<keyword evidence="3" id="KW-0288">FMN</keyword>
<dbReference type="Gene3D" id="3.20.20.70">
    <property type="entry name" value="Aldolase class I"/>
    <property type="match status" value="1"/>
</dbReference>
<dbReference type="SUPFAM" id="SSF51395">
    <property type="entry name" value="FMN-linked oxidoreductases"/>
    <property type="match status" value="1"/>
</dbReference>
<protein>
    <submittedName>
        <fullName evidence="7">Oxidoreductase</fullName>
    </submittedName>
</protein>
<dbReference type="PANTHER" id="PTHR43303:SF4">
    <property type="entry name" value="NADPH DEHYDROGENASE C23G7.10C-RELATED"/>
    <property type="match status" value="1"/>
</dbReference>
<dbReference type="RefSeq" id="WP_208692115.1">
    <property type="nucleotide sequence ID" value="NZ_CP022198.1"/>
</dbReference>
<keyword evidence="4" id="KW-0521">NADP</keyword>
<dbReference type="EMBL" id="CP022198">
    <property type="protein sequence ID" value="AXA68075.1"/>
    <property type="molecule type" value="Genomic_DNA"/>
</dbReference>
<dbReference type="InterPro" id="IPR044152">
    <property type="entry name" value="YqjM-like"/>
</dbReference>
<gene>
    <name evidence="7" type="ORF">CE139_20480</name>
</gene>
<proteinExistence type="predicted"/>
<evidence type="ECO:0000256" key="3">
    <source>
        <dbReference type="ARBA" id="ARBA00022643"/>
    </source>
</evidence>
<dbReference type="InterPro" id="IPR001155">
    <property type="entry name" value="OxRdtase_FMN_N"/>
</dbReference>
<dbReference type="PANTHER" id="PTHR43303">
    <property type="entry name" value="NADPH DEHYDROGENASE C23G7.10C-RELATED"/>
    <property type="match status" value="1"/>
</dbReference>
<evidence type="ECO:0000256" key="5">
    <source>
        <dbReference type="ARBA" id="ARBA00023002"/>
    </source>
</evidence>
<dbReference type="InterPro" id="IPR013785">
    <property type="entry name" value="Aldolase_TIM"/>
</dbReference>
<keyword evidence="2" id="KW-0285">Flavoprotein</keyword>